<dbReference type="PANTHER" id="PTHR33908">
    <property type="entry name" value="MANNOSYLTRANSFERASE YKCB-RELATED"/>
    <property type="match status" value="1"/>
</dbReference>
<dbReference type="InterPro" id="IPR038731">
    <property type="entry name" value="RgtA/B/C-like"/>
</dbReference>
<dbReference type="RefSeq" id="WP_377946163.1">
    <property type="nucleotide sequence ID" value="NZ_JBHUCX010000101.1"/>
</dbReference>
<dbReference type="PANTHER" id="PTHR33908:SF11">
    <property type="entry name" value="MEMBRANE PROTEIN"/>
    <property type="match status" value="1"/>
</dbReference>
<evidence type="ECO:0000256" key="6">
    <source>
        <dbReference type="ARBA" id="ARBA00022989"/>
    </source>
</evidence>
<feature type="transmembrane region" description="Helical" evidence="8">
    <location>
        <begin position="358"/>
        <end position="375"/>
    </location>
</feature>
<feature type="transmembrane region" description="Helical" evidence="8">
    <location>
        <begin position="61"/>
        <end position="84"/>
    </location>
</feature>
<organism evidence="10 11">
    <name type="scientific">Alicyclobacillus fodiniaquatilis</name>
    <dbReference type="NCBI Taxonomy" id="1661150"/>
    <lineage>
        <taxon>Bacteria</taxon>
        <taxon>Bacillati</taxon>
        <taxon>Bacillota</taxon>
        <taxon>Bacilli</taxon>
        <taxon>Bacillales</taxon>
        <taxon>Alicyclobacillaceae</taxon>
        <taxon>Alicyclobacillus</taxon>
    </lineage>
</organism>
<evidence type="ECO:0000256" key="5">
    <source>
        <dbReference type="ARBA" id="ARBA00022692"/>
    </source>
</evidence>
<name>A0ABW4JNV8_9BACL</name>
<keyword evidence="6 8" id="KW-1133">Transmembrane helix</keyword>
<dbReference type="InterPro" id="IPR050297">
    <property type="entry name" value="LipidA_mod_glycosyltrf_83"/>
</dbReference>
<evidence type="ECO:0000256" key="3">
    <source>
        <dbReference type="ARBA" id="ARBA00022676"/>
    </source>
</evidence>
<feature type="domain" description="Glycosyltransferase RgtA/B/C/D-like" evidence="9">
    <location>
        <begin position="92"/>
        <end position="234"/>
    </location>
</feature>
<evidence type="ECO:0000313" key="10">
    <source>
        <dbReference type="EMBL" id="MFD1678152.1"/>
    </source>
</evidence>
<feature type="transmembrane region" description="Helical" evidence="8">
    <location>
        <begin position="381"/>
        <end position="401"/>
    </location>
</feature>
<proteinExistence type="predicted"/>
<dbReference type="EMBL" id="JBHUCX010000101">
    <property type="protein sequence ID" value="MFD1678152.1"/>
    <property type="molecule type" value="Genomic_DNA"/>
</dbReference>
<comment type="caution">
    <text evidence="10">The sequence shown here is derived from an EMBL/GenBank/DDBJ whole genome shotgun (WGS) entry which is preliminary data.</text>
</comment>
<dbReference type="EC" id="2.4.-.-" evidence="10"/>
<keyword evidence="2" id="KW-1003">Cell membrane</keyword>
<accession>A0ABW4JNV8</accession>
<dbReference type="Proteomes" id="UP001597079">
    <property type="component" value="Unassembled WGS sequence"/>
</dbReference>
<evidence type="ECO:0000256" key="8">
    <source>
        <dbReference type="SAM" id="Phobius"/>
    </source>
</evidence>
<feature type="transmembrane region" description="Helical" evidence="8">
    <location>
        <begin position="12"/>
        <end position="33"/>
    </location>
</feature>
<evidence type="ECO:0000313" key="11">
    <source>
        <dbReference type="Proteomes" id="UP001597079"/>
    </source>
</evidence>
<dbReference type="Pfam" id="PF13231">
    <property type="entry name" value="PMT_2"/>
    <property type="match status" value="1"/>
</dbReference>
<feature type="transmembrane region" description="Helical" evidence="8">
    <location>
        <begin position="174"/>
        <end position="205"/>
    </location>
</feature>
<protein>
    <submittedName>
        <fullName evidence="10">Glycosyltransferase family 39 protein</fullName>
        <ecNumber evidence="10">2.4.-.-</ecNumber>
    </submittedName>
</protein>
<feature type="transmembrane region" description="Helical" evidence="8">
    <location>
        <begin position="151"/>
        <end position="168"/>
    </location>
</feature>
<keyword evidence="5 8" id="KW-0812">Transmembrane</keyword>
<evidence type="ECO:0000256" key="2">
    <source>
        <dbReference type="ARBA" id="ARBA00022475"/>
    </source>
</evidence>
<keyword evidence="3 10" id="KW-0328">Glycosyltransferase</keyword>
<evidence type="ECO:0000256" key="4">
    <source>
        <dbReference type="ARBA" id="ARBA00022679"/>
    </source>
</evidence>
<evidence type="ECO:0000256" key="7">
    <source>
        <dbReference type="ARBA" id="ARBA00023136"/>
    </source>
</evidence>
<feature type="transmembrane region" description="Helical" evidence="8">
    <location>
        <begin position="96"/>
        <end position="115"/>
    </location>
</feature>
<keyword evidence="11" id="KW-1185">Reference proteome</keyword>
<keyword evidence="4 10" id="KW-0808">Transferase</keyword>
<reference evidence="11" key="1">
    <citation type="journal article" date="2019" name="Int. J. Syst. Evol. Microbiol.">
        <title>The Global Catalogue of Microorganisms (GCM) 10K type strain sequencing project: providing services to taxonomists for standard genome sequencing and annotation.</title>
        <authorList>
            <consortium name="The Broad Institute Genomics Platform"/>
            <consortium name="The Broad Institute Genome Sequencing Center for Infectious Disease"/>
            <person name="Wu L."/>
            <person name="Ma J."/>
        </authorList>
    </citation>
    <scope>NUCLEOTIDE SEQUENCE [LARGE SCALE GENOMIC DNA]</scope>
    <source>
        <strain evidence="11">CGMCC 1.12286</strain>
    </source>
</reference>
<feature type="transmembrane region" description="Helical" evidence="8">
    <location>
        <begin position="330"/>
        <end position="351"/>
    </location>
</feature>
<dbReference type="GO" id="GO:0016757">
    <property type="term" value="F:glycosyltransferase activity"/>
    <property type="evidence" value="ECO:0007669"/>
    <property type="project" value="UniProtKB-KW"/>
</dbReference>
<sequence length="414" mass="48338">MKNTQRDQLEWRVSIGLLLFAVLFHLYFSVSFWRTNIQLYGDAVHYDHAAVWLLLKHIYSYWSWGPSAMITPGYPLFLDFAYWLTHFKSHNHQVEMHVAVTFQHLLAAGTVFLIYRIARFFLPRWASLIAALLWLFYPPSNWAADQLLTETVYVFFLILFVWTFLFALERKQIWRFALAGVALALATLVRPTVFPLVVAPLLFLLQRQNWPAVRTHLIHWLTYLGAFVVCMLPWWIRNGVVLHRLILTDDDMANPLLFGSDPNFAHDTSLDSGLDRQQQEHLAVHRIIEGFSHHPFQYAKWYTVDKLRLLFGSPWYLDKLSKHATFPQKLTFVFAHFHLAWVILGAVGLLLGAWRPMLRWISALALFLIVAQLPFIPINRYMFPTMPLMFIGVAALTYLVVVRIKEHRQPVPNG</sequence>
<keyword evidence="7 8" id="KW-0472">Membrane</keyword>
<evidence type="ECO:0000256" key="1">
    <source>
        <dbReference type="ARBA" id="ARBA00004651"/>
    </source>
</evidence>
<comment type="subcellular location">
    <subcellularLocation>
        <location evidence="1">Cell membrane</location>
        <topology evidence="1">Multi-pass membrane protein</topology>
    </subcellularLocation>
</comment>
<gene>
    <name evidence="10" type="ORF">ACFSB2_26135</name>
</gene>
<feature type="transmembrane region" description="Helical" evidence="8">
    <location>
        <begin position="121"/>
        <end position="139"/>
    </location>
</feature>
<evidence type="ECO:0000259" key="9">
    <source>
        <dbReference type="Pfam" id="PF13231"/>
    </source>
</evidence>
<feature type="transmembrane region" description="Helical" evidence="8">
    <location>
        <begin position="217"/>
        <end position="236"/>
    </location>
</feature>